<evidence type="ECO:0000259" key="4">
    <source>
        <dbReference type="SMART" id="SM00893"/>
    </source>
</evidence>
<reference evidence="5 6" key="1">
    <citation type="submission" date="2019-03" db="EMBL/GenBank/DDBJ databases">
        <title>Three New Species of Nocardioides, Nocardioides euryhalodurans sp. nov., Nocardioides seonyuensis sp. nov. and Nocardioides eburneoflavus sp. nov., Iolated from Soil.</title>
        <authorList>
            <person name="Roh S.G."/>
            <person name="Lee C."/>
            <person name="Kim M.-K."/>
            <person name="Kim S.B."/>
        </authorList>
    </citation>
    <scope>NUCLEOTIDE SEQUENCE [LARGE SCALE GENOMIC DNA]</scope>
    <source>
        <strain evidence="5 6">MMS17-SY117</strain>
    </source>
</reference>
<comment type="subunit">
    <text evidence="2">Heterodimer of an alpha and a beta subunit.</text>
</comment>
<keyword evidence="6" id="KW-1185">Reference proteome</keyword>
<evidence type="ECO:0000256" key="2">
    <source>
        <dbReference type="ARBA" id="ARBA00011355"/>
    </source>
</evidence>
<comment type="function">
    <text evidence="3">The electron transfer flavoprotein serves as a specific electron acceptor for other dehydrogenases. It transfers the electrons to the main respiratory chain via ETF-ubiquinone oxidoreductase (ETF dehydrogenase).</text>
</comment>
<organism evidence="5 6">
    <name type="scientific">Nocardioides euryhalodurans</name>
    <dbReference type="NCBI Taxonomy" id="2518370"/>
    <lineage>
        <taxon>Bacteria</taxon>
        <taxon>Bacillati</taxon>
        <taxon>Actinomycetota</taxon>
        <taxon>Actinomycetes</taxon>
        <taxon>Propionibacteriales</taxon>
        <taxon>Nocardioidaceae</taxon>
        <taxon>Nocardioides</taxon>
    </lineage>
</organism>
<dbReference type="InterPro" id="IPR014729">
    <property type="entry name" value="Rossmann-like_a/b/a_fold"/>
</dbReference>
<dbReference type="SMART" id="SM00893">
    <property type="entry name" value="ETF"/>
    <property type="match status" value="1"/>
</dbReference>
<proteinExistence type="predicted"/>
<dbReference type="InterPro" id="IPR012255">
    <property type="entry name" value="ETF_b"/>
</dbReference>
<name>A0A4V1BDS0_9ACTN</name>
<comment type="cofactor">
    <cofactor evidence="1">
        <name>FAD</name>
        <dbReference type="ChEBI" id="CHEBI:57692"/>
    </cofactor>
</comment>
<dbReference type="InterPro" id="IPR014730">
    <property type="entry name" value="ETF_a/b_N"/>
</dbReference>
<dbReference type="Proteomes" id="UP000294894">
    <property type="component" value="Chromosome"/>
</dbReference>
<dbReference type="PANTHER" id="PTHR21294">
    <property type="entry name" value="ELECTRON TRANSFER FLAVOPROTEIN BETA-SUBUNIT"/>
    <property type="match status" value="1"/>
</dbReference>
<dbReference type="GO" id="GO:0009055">
    <property type="term" value="F:electron transfer activity"/>
    <property type="evidence" value="ECO:0007669"/>
    <property type="project" value="InterPro"/>
</dbReference>
<sequence length="256" mass="25860">MTRVLAAVKRVADTSGEVVLTEDGQGLDGRFAGWTIGDHDACAVELAIRVAEAGDGSVTVLSVGAPEAVEQIRSALALGAGAGILVETDPSAMGPADVAAEIAAVVSGAAEAGEPYDLVVLGNDAADTGDFQVPIRLAHLVGRPIVTGARMLEVADGVLVAQVQGPYGDETYELPLPAVAAVLEGGAEPRYPSLRGRMAAKKVEIDVRAPAGSPSGSGRVRWHVPPAASGEAEVLGEGPAAAPAVVEVLERLGVLR</sequence>
<evidence type="ECO:0000256" key="1">
    <source>
        <dbReference type="ARBA" id="ARBA00001974"/>
    </source>
</evidence>
<dbReference type="EMBL" id="CP038267">
    <property type="protein sequence ID" value="QBR92092.1"/>
    <property type="molecule type" value="Genomic_DNA"/>
</dbReference>
<dbReference type="KEGG" id="noy:EXE57_07210"/>
<dbReference type="AlphaFoldDB" id="A0A4V1BDS0"/>
<protein>
    <submittedName>
        <fullName evidence="5">Electron transfer flavoprotein subunit beta/FixA family protein</fullName>
    </submittedName>
</protein>
<dbReference type="Gene3D" id="3.40.50.620">
    <property type="entry name" value="HUPs"/>
    <property type="match status" value="1"/>
</dbReference>
<dbReference type="Pfam" id="PF01012">
    <property type="entry name" value="ETF"/>
    <property type="match status" value="1"/>
</dbReference>
<dbReference type="RefSeq" id="WP_135075679.1">
    <property type="nucleotide sequence ID" value="NZ_CP038267.1"/>
</dbReference>
<evidence type="ECO:0000313" key="5">
    <source>
        <dbReference type="EMBL" id="QBR92092.1"/>
    </source>
</evidence>
<feature type="domain" description="Electron transfer flavoprotein alpha/beta-subunit N-terminal" evidence="4">
    <location>
        <begin position="28"/>
        <end position="217"/>
    </location>
</feature>
<gene>
    <name evidence="5" type="ORF">EXE57_07210</name>
</gene>
<dbReference type="SUPFAM" id="SSF52402">
    <property type="entry name" value="Adenine nucleotide alpha hydrolases-like"/>
    <property type="match status" value="1"/>
</dbReference>
<accession>A0A4V1BDS0</accession>
<dbReference type="OrthoDB" id="9781325at2"/>
<evidence type="ECO:0000313" key="6">
    <source>
        <dbReference type="Proteomes" id="UP000294894"/>
    </source>
</evidence>
<dbReference type="PIRSF" id="PIRSF000090">
    <property type="entry name" value="Beta-ETF"/>
    <property type="match status" value="1"/>
</dbReference>
<evidence type="ECO:0000256" key="3">
    <source>
        <dbReference type="ARBA" id="ARBA00025649"/>
    </source>
</evidence>